<evidence type="ECO:0000313" key="1">
    <source>
        <dbReference type="EMBL" id="MBX60751.1"/>
    </source>
</evidence>
<proteinExistence type="predicted"/>
<reference evidence="1" key="1">
    <citation type="submission" date="2018-02" db="EMBL/GenBank/DDBJ databases">
        <title>Rhizophora mucronata_Transcriptome.</title>
        <authorList>
            <person name="Meera S.P."/>
            <person name="Sreeshan A."/>
            <person name="Augustine A."/>
        </authorList>
    </citation>
    <scope>NUCLEOTIDE SEQUENCE</scope>
    <source>
        <tissue evidence="1">Leaf</tissue>
    </source>
</reference>
<dbReference type="AlphaFoldDB" id="A0A2P2Q170"/>
<dbReference type="EMBL" id="GGEC01080267">
    <property type="protein sequence ID" value="MBX60751.1"/>
    <property type="molecule type" value="Transcribed_RNA"/>
</dbReference>
<organism evidence="1">
    <name type="scientific">Rhizophora mucronata</name>
    <name type="common">Asiatic mangrove</name>
    <dbReference type="NCBI Taxonomy" id="61149"/>
    <lineage>
        <taxon>Eukaryota</taxon>
        <taxon>Viridiplantae</taxon>
        <taxon>Streptophyta</taxon>
        <taxon>Embryophyta</taxon>
        <taxon>Tracheophyta</taxon>
        <taxon>Spermatophyta</taxon>
        <taxon>Magnoliopsida</taxon>
        <taxon>eudicotyledons</taxon>
        <taxon>Gunneridae</taxon>
        <taxon>Pentapetalae</taxon>
        <taxon>rosids</taxon>
        <taxon>fabids</taxon>
        <taxon>Malpighiales</taxon>
        <taxon>Rhizophoraceae</taxon>
        <taxon>Rhizophora</taxon>
    </lineage>
</organism>
<protein>
    <submittedName>
        <fullName evidence="1">Uncharacterized protein</fullName>
    </submittedName>
</protein>
<sequence length="25" mass="2691">MISPGGLPPLPRPVRVCVCFQLLPT</sequence>
<name>A0A2P2Q170_RHIMU</name>
<accession>A0A2P2Q170</accession>